<dbReference type="Gramene" id="EFJ22186">
    <property type="protein sequence ID" value="EFJ22186"/>
    <property type="gene ID" value="SELMODRAFT_443228"/>
</dbReference>
<evidence type="ECO:0000256" key="5">
    <source>
        <dbReference type="ARBA" id="ARBA00021589"/>
    </source>
</evidence>
<dbReference type="InterPro" id="IPR023211">
    <property type="entry name" value="DNA_pol_palm_dom_sf"/>
</dbReference>
<keyword evidence="11" id="KW-0227">DNA damage</keyword>
<dbReference type="InterPro" id="IPR036397">
    <property type="entry name" value="RNaseH_sf"/>
</dbReference>
<evidence type="ECO:0000256" key="11">
    <source>
        <dbReference type="ARBA" id="ARBA00022763"/>
    </source>
</evidence>
<evidence type="ECO:0000313" key="27">
    <source>
        <dbReference type="EMBL" id="EFJ22186.1"/>
    </source>
</evidence>
<dbReference type="CDD" id="cd05534">
    <property type="entry name" value="POLBc_zeta"/>
    <property type="match status" value="1"/>
</dbReference>
<evidence type="ECO:0000256" key="3">
    <source>
        <dbReference type="ARBA" id="ARBA00005755"/>
    </source>
</evidence>
<feature type="compositionally biased region" description="Basic residues" evidence="22">
    <location>
        <begin position="1763"/>
        <end position="1773"/>
    </location>
</feature>
<evidence type="ECO:0000256" key="10">
    <source>
        <dbReference type="ARBA" id="ARBA00022723"/>
    </source>
</evidence>
<feature type="domain" description="DNA-directed DNA polymerase family B multifunctional" evidence="23">
    <location>
        <begin position="1063"/>
        <end position="1283"/>
    </location>
</feature>
<evidence type="ECO:0000256" key="12">
    <source>
        <dbReference type="ARBA" id="ARBA00022771"/>
    </source>
</evidence>
<dbReference type="Gene3D" id="3.30.342.10">
    <property type="entry name" value="DNA Polymerase, chain B, domain 1"/>
    <property type="match status" value="1"/>
</dbReference>
<feature type="compositionally biased region" description="Basic and acidic residues" evidence="22">
    <location>
        <begin position="2648"/>
        <end position="2669"/>
    </location>
</feature>
<evidence type="ECO:0000256" key="14">
    <source>
        <dbReference type="ARBA" id="ARBA00022932"/>
    </source>
</evidence>
<dbReference type="InterPro" id="IPR006172">
    <property type="entry name" value="DNA-dir_DNA_pol_B"/>
</dbReference>
<feature type="compositionally biased region" description="Basic and acidic residues" evidence="22">
    <location>
        <begin position="2392"/>
        <end position="2401"/>
    </location>
</feature>
<feature type="region of interest" description="Disordered" evidence="22">
    <location>
        <begin position="1851"/>
        <end position="1909"/>
    </location>
</feature>
<dbReference type="KEGG" id="smo:SELMODRAFT_443228"/>
<evidence type="ECO:0000256" key="22">
    <source>
        <dbReference type="SAM" id="MobiDB-lite"/>
    </source>
</evidence>
<dbReference type="SMART" id="SM00486">
    <property type="entry name" value="POLBc"/>
    <property type="match status" value="1"/>
</dbReference>
<dbReference type="eggNOG" id="KOG2172">
    <property type="taxonomic scope" value="Eukaryota"/>
</dbReference>
<dbReference type="InterPro" id="IPR043502">
    <property type="entry name" value="DNA/RNA_pol_sf"/>
</dbReference>
<feature type="region of interest" description="Disordered" evidence="22">
    <location>
        <begin position="2641"/>
        <end position="2669"/>
    </location>
</feature>
<dbReference type="GO" id="GO:0051539">
    <property type="term" value="F:4 iron, 4 sulfur cluster binding"/>
    <property type="evidence" value="ECO:0007669"/>
    <property type="project" value="UniProtKB-KW"/>
</dbReference>
<dbReference type="InterPro" id="IPR006134">
    <property type="entry name" value="DNA-dir_DNA_pol_B_multi_dom"/>
</dbReference>
<keyword evidence="10" id="KW-0479">Metal-binding</keyword>
<evidence type="ECO:0000256" key="2">
    <source>
        <dbReference type="ARBA" id="ARBA00004123"/>
    </source>
</evidence>
<keyword evidence="15" id="KW-0408">Iron</keyword>
<dbReference type="GO" id="GO:0003677">
    <property type="term" value="F:DNA binding"/>
    <property type="evidence" value="ECO:0007669"/>
    <property type="project" value="UniProtKB-KW"/>
</dbReference>
<dbReference type="InterPro" id="IPR012337">
    <property type="entry name" value="RNaseH-like_sf"/>
</dbReference>
<reference evidence="27" key="1">
    <citation type="journal article" date="2011" name="Science">
        <title>The Selaginella genome identifies genetic changes associated with the evolution of vascular plants.</title>
        <authorList>
            <person name="Banks J.A."/>
            <person name="Nishiyama T."/>
            <person name="Hasebe M."/>
            <person name="Bowman J.L."/>
            <person name="Gribskov M."/>
            <person name="dePamphilis C."/>
            <person name="Albert V.A."/>
            <person name="Aono N."/>
            <person name="Aoyama T."/>
            <person name="Ambrose B.A."/>
            <person name="Ashton N.W."/>
            <person name="Axtell M.J."/>
            <person name="Barker E."/>
            <person name="Barker M.S."/>
            <person name="Bennetzen J.L."/>
            <person name="Bonawitz N.D."/>
            <person name="Chapple C."/>
            <person name="Cheng C."/>
            <person name="Correa L.G."/>
            <person name="Dacre M."/>
            <person name="DeBarry J."/>
            <person name="Dreyer I."/>
            <person name="Elias M."/>
            <person name="Engstrom E.M."/>
            <person name="Estelle M."/>
            <person name="Feng L."/>
            <person name="Finet C."/>
            <person name="Floyd S.K."/>
            <person name="Frommer W.B."/>
            <person name="Fujita T."/>
            <person name="Gramzow L."/>
            <person name="Gutensohn M."/>
            <person name="Harholt J."/>
            <person name="Hattori M."/>
            <person name="Heyl A."/>
            <person name="Hirai T."/>
            <person name="Hiwatashi Y."/>
            <person name="Ishikawa M."/>
            <person name="Iwata M."/>
            <person name="Karol K.G."/>
            <person name="Koehler B."/>
            <person name="Kolukisaoglu U."/>
            <person name="Kubo M."/>
            <person name="Kurata T."/>
            <person name="Lalonde S."/>
            <person name="Li K."/>
            <person name="Li Y."/>
            <person name="Litt A."/>
            <person name="Lyons E."/>
            <person name="Manning G."/>
            <person name="Maruyama T."/>
            <person name="Michael T.P."/>
            <person name="Mikami K."/>
            <person name="Miyazaki S."/>
            <person name="Morinaga S."/>
            <person name="Murata T."/>
            <person name="Mueller-Roeber B."/>
            <person name="Nelson D.R."/>
            <person name="Obara M."/>
            <person name="Oguri Y."/>
            <person name="Olmstead R.G."/>
            <person name="Onodera N."/>
            <person name="Petersen B.L."/>
            <person name="Pils B."/>
            <person name="Prigge M."/>
            <person name="Rensing S.A."/>
            <person name="Riano-Pachon D.M."/>
            <person name="Roberts A.W."/>
            <person name="Sato Y."/>
            <person name="Scheller H.V."/>
            <person name="Schulz B."/>
            <person name="Schulz C."/>
            <person name="Shakirov E.V."/>
            <person name="Shibagaki N."/>
            <person name="Shinohara N."/>
            <person name="Shippen D.E."/>
            <person name="Soerensen I."/>
            <person name="Sotooka R."/>
            <person name="Sugimoto N."/>
            <person name="Sugita M."/>
            <person name="Sumikawa N."/>
            <person name="Tanurdzic M."/>
            <person name="Theissen G."/>
            <person name="Ulvskov P."/>
            <person name="Wakazuki S."/>
            <person name="Weng J.K."/>
            <person name="Willats W.W."/>
            <person name="Wipf D."/>
            <person name="Wolf P.G."/>
            <person name="Yang L."/>
            <person name="Zimmer A.D."/>
            <person name="Zhu Q."/>
            <person name="Mitros T."/>
            <person name="Hellsten U."/>
            <person name="Loque D."/>
            <person name="Otillar R."/>
            <person name="Salamov A."/>
            <person name="Schmutz J."/>
            <person name="Shapiro H."/>
            <person name="Lindquist E."/>
            <person name="Lucas S."/>
            <person name="Rokhsar D."/>
            <person name="Grigoriev I.V."/>
        </authorList>
    </citation>
    <scope>NUCLEOTIDE SEQUENCE [LARGE SCALE GENOMIC DNA]</scope>
</reference>
<feature type="domain" description="DNA-directed DNA polymerase family B multifunctional" evidence="23">
    <location>
        <begin position="1287"/>
        <end position="1495"/>
    </location>
</feature>
<dbReference type="Pfam" id="PF24065">
    <property type="entry name" value="REV3_N"/>
    <property type="match status" value="1"/>
</dbReference>
<feature type="compositionally biased region" description="Basic and acidic residues" evidence="22">
    <location>
        <begin position="2447"/>
        <end position="2461"/>
    </location>
</feature>
<evidence type="ECO:0000259" key="26">
    <source>
        <dbReference type="Pfam" id="PF24065"/>
    </source>
</evidence>
<dbReference type="GO" id="GO:0006260">
    <property type="term" value="P:DNA replication"/>
    <property type="evidence" value="ECO:0007669"/>
    <property type="project" value="UniProtKB-KW"/>
</dbReference>
<dbReference type="Pfam" id="PF00136">
    <property type="entry name" value="DNA_pol_B"/>
    <property type="match status" value="2"/>
</dbReference>
<dbReference type="GO" id="GO:0003887">
    <property type="term" value="F:DNA-directed DNA polymerase activity"/>
    <property type="evidence" value="ECO:0000318"/>
    <property type="project" value="GO_Central"/>
</dbReference>
<feature type="compositionally biased region" description="Acidic residues" evidence="22">
    <location>
        <begin position="1876"/>
        <end position="1889"/>
    </location>
</feature>
<feature type="region of interest" description="Disordered" evidence="22">
    <location>
        <begin position="2173"/>
        <end position="2208"/>
    </location>
</feature>
<dbReference type="SUPFAM" id="SSF53098">
    <property type="entry name" value="Ribonuclease H-like"/>
    <property type="match status" value="1"/>
</dbReference>
<evidence type="ECO:0000256" key="4">
    <source>
        <dbReference type="ARBA" id="ARBA00012417"/>
    </source>
</evidence>
<evidence type="ECO:0000313" key="28">
    <source>
        <dbReference type="Proteomes" id="UP000001514"/>
    </source>
</evidence>
<comment type="subunit">
    <text evidence="21">Forms DNA polymerase zeta with REV7.</text>
</comment>
<organism evidence="28">
    <name type="scientific">Selaginella moellendorffii</name>
    <name type="common">Spikemoss</name>
    <dbReference type="NCBI Taxonomy" id="88036"/>
    <lineage>
        <taxon>Eukaryota</taxon>
        <taxon>Viridiplantae</taxon>
        <taxon>Streptophyta</taxon>
        <taxon>Embryophyta</taxon>
        <taxon>Tracheophyta</taxon>
        <taxon>Lycopodiopsida</taxon>
        <taxon>Selaginellales</taxon>
        <taxon>Selaginellaceae</taxon>
        <taxon>Selaginella</taxon>
    </lineage>
</organism>
<dbReference type="InterPro" id="IPR006133">
    <property type="entry name" value="DNA-dir_DNA_pol_B_exonuc"/>
</dbReference>
<name>D8RZN4_SELML</name>
<feature type="compositionally biased region" description="Basic residues" evidence="22">
    <location>
        <begin position="1799"/>
        <end position="1808"/>
    </location>
</feature>
<comment type="subcellular location">
    <subcellularLocation>
        <location evidence="2">Nucleus</location>
    </subcellularLocation>
</comment>
<dbReference type="GO" id="GO:0042276">
    <property type="term" value="P:error-prone translesion synthesis"/>
    <property type="evidence" value="ECO:0000318"/>
    <property type="project" value="GO_Central"/>
</dbReference>
<dbReference type="EC" id="2.7.7.7" evidence="4"/>
<accession>D8RZN4</accession>
<evidence type="ECO:0000256" key="18">
    <source>
        <dbReference type="ARBA" id="ARBA00023204"/>
    </source>
</evidence>
<dbReference type="FunFam" id="1.10.132.60:FF:000007">
    <property type="entry name" value="DNA polymerase"/>
    <property type="match status" value="1"/>
</dbReference>
<evidence type="ECO:0000259" key="23">
    <source>
        <dbReference type="Pfam" id="PF00136"/>
    </source>
</evidence>
<dbReference type="CDD" id="cd05778">
    <property type="entry name" value="DNA_polB_zeta_exo"/>
    <property type="match status" value="1"/>
</dbReference>
<protein>
    <recommendedName>
        <fullName evidence="5">DNA polymerase zeta catalytic subunit</fullName>
        <ecNumber evidence="4">2.7.7.7</ecNumber>
    </recommendedName>
</protein>
<feature type="region of interest" description="Disordered" evidence="22">
    <location>
        <begin position="1758"/>
        <end position="1785"/>
    </location>
</feature>
<dbReference type="STRING" id="88036.D8RZN4"/>
<evidence type="ECO:0000256" key="1">
    <source>
        <dbReference type="ARBA" id="ARBA00001966"/>
    </source>
</evidence>
<evidence type="ECO:0000256" key="15">
    <source>
        <dbReference type="ARBA" id="ARBA00023004"/>
    </source>
</evidence>
<dbReference type="InterPro" id="IPR042087">
    <property type="entry name" value="DNA_pol_B_thumb"/>
</dbReference>
<keyword evidence="6" id="KW-0004">4Fe-4S</keyword>
<dbReference type="Pfam" id="PF04615">
    <property type="entry name" value="Utp14"/>
    <property type="match status" value="1"/>
</dbReference>
<dbReference type="InterPro" id="IPR056435">
    <property type="entry name" value="DPOD/Z_N"/>
</dbReference>
<feature type="region of interest" description="Disordered" evidence="22">
    <location>
        <begin position="349"/>
        <end position="379"/>
    </location>
</feature>
<dbReference type="GO" id="GO:0008270">
    <property type="term" value="F:zinc ion binding"/>
    <property type="evidence" value="ECO:0007669"/>
    <property type="project" value="UniProtKB-KW"/>
</dbReference>
<feature type="domain" description="DNA polymerase delta/zeta catalytic subunit N-terminal" evidence="25">
    <location>
        <begin position="69"/>
        <end position="128"/>
    </location>
</feature>
<feature type="compositionally biased region" description="Acidic residues" evidence="22">
    <location>
        <begin position="1851"/>
        <end position="1860"/>
    </location>
</feature>
<comment type="catalytic activity">
    <reaction evidence="20">
        <text>DNA(n) + a 2'-deoxyribonucleoside 5'-triphosphate = DNA(n+1) + diphosphate</text>
        <dbReference type="Rhea" id="RHEA:22508"/>
        <dbReference type="Rhea" id="RHEA-COMP:17339"/>
        <dbReference type="Rhea" id="RHEA-COMP:17340"/>
        <dbReference type="ChEBI" id="CHEBI:33019"/>
        <dbReference type="ChEBI" id="CHEBI:61560"/>
        <dbReference type="ChEBI" id="CHEBI:173112"/>
        <dbReference type="EC" id="2.7.7.7"/>
    </reaction>
</comment>
<dbReference type="Gene3D" id="3.90.1600.10">
    <property type="entry name" value="Palm domain of DNA polymerase"/>
    <property type="match status" value="1"/>
</dbReference>
<sequence>MAELEEGSQEERVFGIRIVNLDYYTAAPLVDMDECYSHFFGRSVMEVPVVRIYGSTLAGQKTCLHLHKALPYFYVPYDDDLPQSLEEAMAFVRRLALALERAMKMASAIGAKRQHVHSCDLVRAKKYYPQEASQMSAFLLSGGILNRKFQPYEAHIPYLLQLKMDYNLAGMGLLEVSSLRFRSPLPDTPNERKRKISALNTPAAENDGSWFTSSSDYDIHDFWLSSNIPSHQVWSDLSQDKASPSRCSTCELEVDATVEAILNKDSLSYTPLEQIDPGRMLVQSLIPIWEGQEQEDLTSSFLSPQPHKHFAVEALHKEILKSVWMSGATPQPQDNDLLESSQPANLYRSPSAAKGFSQEVKPTPEDSLHNEMAQSTSQPDLWKAADEDALELLKWMVSSQDNNSEGDVIAANEQDHGEIDLCRLFEGDGVEAALQKTLSTFEIMSQRECQDIVDCFEEDGEEKEVLVAEEDTSGIRIPQYDGAGDEEPPADVTETGKRVGNRSWGRLPITVKGSPAKPGKEEVSVAVPLRPCGSPQEQARESRSETSVRDLMRIKRGKQKGGRQQEPETESAVKPQGLRKCLLNQYGALPLQSHMTTEPVETSGDNENSQPAAAVEKDVVLPKNGELAMIFHQRPPSNNDILASFKSYGLKDVEYPNVSYGGSEDMEKSAAIFAGDPARRFDIDDTVIHLLTPALAPPSNSSVCEWLAKEKLALNSLQKEHVASTLETPSGRPASPKYNEMHVLSDEFQSGEHSNTTLEGSAEAKRRSRDFSQITGPSLAAHRLTPASQTGFRDPAAAGAGQQVTVMSIEALAETRGSLRPDPHYDSISCIAIVVADDTETTRETIALIHDKELQDGKRPSDGLSCSPNTSYFPTEVALLQFFIELVRAYDPDIIIGWEIQRLSLGFLAERAANLGVGLLASISRTPPRSGHNSLSSTFFSDGEKTGGIAEANKTIIQDEWGRTHGSGIYVGGRTVLNLWRIMRGEVKLSNYTVECVGEEVLKRKVPRISWRDLTKWFASGAGGNRFRSVEYLINRTALNLQILDQLDIVNRTAELARVFGIDFYSVFSRGSQYRVESMMLRLAHSQNFLAISPSKEQVAAQPAMECLPLVLEPESKLYTSPVVVLDFQSLYPSMIIAYNLCFSTCLGKCISLNPKVLGVTKLWIPPSLLRSLVDKLIVTPNGIMFVPPEIAPGVLPRLLLEILSTRIMVKGKMKKLDASQRVLHRIFNARQFALKLIANVTYGYAAAGFSGRMPCAELADSIVQLGRHTLEQAINMVNSNPAWEGRSRSEAFKIGHEIASAVTAVHPHPVALKMEKVYHPCVLLTKKRYVGYSYESPTQETPTFDAKGIETVRRDSCAAVAKTMEKSLRLLFETNDLSKVKQYLQRQWQKIFSGRTSIQDFVFSKEVRLGTYSTKSSVLPPAAIVASKAMAVDPRAEPCYGERIQYVVVHGKPGARLVDMVVDPYLLLDDSKGFRLHDTYYINKQILPALQRVFGLVGVDLRAWLYDMSRVYQLPAAKRPRQNYHEYGDDGGGSARRGRIDHYYASQHCAVCGDLMTQGRRQLTCQRCSSDKRLISVVLGGRASRVERELQHIQAICHTCGGGDSSGEVLLGNAIAAKFHDYLDKLRHCLTRSLLACLRHSKWPQQELKEFLGFFASVTKQDHRAHLVLSTSDALFISWAVTYFQDGDWVPFGIGPFRERDARNFYDVYSKSVDNVQREFGSFAAIGMQIDRWHGTILKFYYISRWNDSHRTKALVFGMAPKRGRGGRGGRGKGRDAGPNYPSRLLKEIGLPLDLNDRKRRHSRKSGKPADEPDSVASDLYEYQEGVPQEESGKNRRFDQVDKLEYELPSDFEDEEIDEGAASGEENVGTLDDKSLEDDEGDEEEGDQEELHDRMLMEVTGKANRHAKKVKEDISYMDDKNEEVPITVEDLLAPLQEKPGFNALKKRVRSLQKSAAPVSVPLPKNIQEKIDRQAGYEKTVEDISKWQPIVKRNREASTLKFIDKVNVALSSTTSMVADFKPSTAFEKEVAALLKENGVADPSQIQAKESLELNKLSVDEVRDRQERLAKMRNLLFRHEERAKRVKKIKSKTFRRLARKSQKTKADMLADDPDVQLEETMKQELNRARERMTLKHKNTSRWAKRILKRGLQQHNEGTREAITEQLREHALLTRKIHSAKSESSSSDEDEEDDSDKDDEPGLVLEKPGSRVLAKAKVATLKALEEGTNDTELPTTGIFALPFMVRAIEKKRKEAEDEARAVLEELESARADDAGPSQETGPLKGKLSFGGHADKVSAMKAIDEEDDMVERGTDSENSEDESPLMGTKMLLVTRKEKKRKSDPVPVNAVDIEDVDLEGMVSAAVEHTTKVDEPITIAGDKSERTKKKKKKKSKNKESATRLEDAMGVEVTKHSVISANPTVFGTDEVARPETNSKSVADESFKVAIAGRPKDTSRKQDKKTVPEQENSVEEQEEDLDYDGDEVIVPRSQEDLIREAFAGDDVEAEFQEAKAAAVDEECPQEELERMDLPGWGQWTDIQKKRGPPQWMLKQQEEAKRKKEEAEKRRLDAKLKHVIISQKTDKKAAKFLSSSLPFPYTSKEVFEKTMRMPLGRDYNPAKGFQDLTRPSIIKRAGVIIDPIEYEDVGKRKRKQESISHGARDSRKAKTQAKDSKHLEKLWQQFF</sequence>
<feature type="compositionally biased region" description="Basic residues" evidence="22">
    <location>
        <begin position="2381"/>
        <end position="2391"/>
    </location>
</feature>
<feature type="compositionally biased region" description="Acidic residues" evidence="22">
    <location>
        <begin position="2465"/>
        <end position="2480"/>
    </location>
</feature>
<evidence type="ECO:0000256" key="7">
    <source>
        <dbReference type="ARBA" id="ARBA00022679"/>
    </source>
</evidence>
<evidence type="ECO:0000259" key="24">
    <source>
        <dbReference type="Pfam" id="PF03104"/>
    </source>
</evidence>
<dbReference type="InParanoid" id="D8RZN4"/>
<keyword evidence="7" id="KW-0808">Transferase</keyword>
<keyword evidence="18" id="KW-0234">DNA repair</keyword>
<keyword evidence="12" id="KW-0863">Zinc-finger</keyword>
<keyword evidence="13" id="KW-0862">Zinc</keyword>
<feature type="domain" description="DNA polymerase zeta catalytic subunit N-terminal" evidence="26">
    <location>
        <begin position="14"/>
        <end position="67"/>
    </location>
</feature>
<dbReference type="PANTHER" id="PTHR45812:SF1">
    <property type="entry name" value="DNA POLYMERASE ZETA CATALYTIC SUBUNIT"/>
    <property type="match status" value="1"/>
</dbReference>
<keyword evidence="16" id="KW-0411">Iron-sulfur</keyword>
<evidence type="ECO:0000256" key="17">
    <source>
        <dbReference type="ARBA" id="ARBA00023125"/>
    </source>
</evidence>
<dbReference type="Pfam" id="PF03104">
    <property type="entry name" value="DNA_pol_B_exo1"/>
    <property type="match status" value="1"/>
</dbReference>
<feature type="region of interest" description="Disordered" evidence="22">
    <location>
        <begin position="2262"/>
        <end position="2325"/>
    </location>
</feature>
<evidence type="ECO:0000256" key="8">
    <source>
        <dbReference type="ARBA" id="ARBA00022695"/>
    </source>
</evidence>
<keyword evidence="17" id="KW-0238">DNA-binding</keyword>
<feature type="compositionally biased region" description="Basic and acidic residues" evidence="22">
    <location>
        <begin position="538"/>
        <end position="553"/>
    </location>
</feature>
<evidence type="ECO:0000256" key="16">
    <source>
        <dbReference type="ARBA" id="ARBA00023014"/>
    </source>
</evidence>
<dbReference type="Pfam" id="PF24055">
    <property type="entry name" value="POL3_N"/>
    <property type="match status" value="1"/>
</dbReference>
<dbReference type="EMBL" id="GL377596">
    <property type="protein sequence ID" value="EFJ22186.1"/>
    <property type="molecule type" value="Genomic_DNA"/>
</dbReference>
<keyword evidence="19" id="KW-0539">Nucleus</keyword>
<evidence type="ECO:0000256" key="20">
    <source>
        <dbReference type="ARBA" id="ARBA00049244"/>
    </source>
</evidence>
<feature type="region of interest" description="Disordered" evidence="22">
    <location>
        <begin position="476"/>
        <end position="575"/>
    </location>
</feature>
<gene>
    <name evidence="27" type="ORF">SELMODRAFT_443228</name>
</gene>
<proteinExistence type="inferred from homology"/>
<dbReference type="Gene3D" id="3.30.420.10">
    <property type="entry name" value="Ribonuclease H-like superfamily/Ribonuclease H"/>
    <property type="match status" value="1"/>
</dbReference>
<feature type="compositionally biased region" description="Acidic residues" evidence="22">
    <location>
        <begin position="2184"/>
        <end position="2199"/>
    </location>
</feature>
<dbReference type="Proteomes" id="UP000001514">
    <property type="component" value="Unassembled WGS sequence"/>
</dbReference>
<dbReference type="eggNOG" id="KOG0968">
    <property type="taxonomic scope" value="Eukaryota"/>
</dbReference>
<feature type="region of interest" description="Disordered" evidence="22">
    <location>
        <begin position="2423"/>
        <end position="2480"/>
    </location>
</feature>
<dbReference type="GO" id="GO:0000724">
    <property type="term" value="P:double-strand break repair via homologous recombination"/>
    <property type="evidence" value="ECO:0000318"/>
    <property type="project" value="GO_Central"/>
</dbReference>
<dbReference type="SUPFAM" id="SSF56672">
    <property type="entry name" value="DNA/RNA polymerases"/>
    <property type="match status" value="1"/>
</dbReference>
<feature type="compositionally biased region" description="Basic and acidic residues" evidence="22">
    <location>
        <begin position="2262"/>
        <end position="2271"/>
    </location>
</feature>
<evidence type="ECO:0000256" key="21">
    <source>
        <dbReference type="ARBA" id="ARBA00066055"/>
    </source>
</evidence>
<dbReference type="GO" id="GO:0005634">
    <property type="term" value="C:nucleus"/>
    <property type="evidence" value="ECO:0000318"/>
    <property type="project" value="GO_Central"/>
</dbReference>
<feature type="region of interest" description="Disordered" evidence="22">
    <location>
        <begin position="748"/>
        <end position="799"/>
    </location>
</feature>
<keyword evidence="9" id="KW-0235">DNA replication</keyword>
<dbReference type="Gene3D" id="1.10.287.690">
    <property type="entry name" value="Helix hairpin bin"/>
    <property type="match status" value="1"/>
</dbReference>
<dbReference type="GO" id="GO:0000166">
    <property type="term" value="F:nucleotide binding"/>
    <property type="evidence" value="ECO:0007669"/>
    <property type="project" value="InterPro"/>
</dbReference>
<feature type="region of interest" description="Disordered" evidence="22">
    <location>
        <begin position="1797"/>
        <end position="1818"/>
    </location>
</feature>
<dbReference type="FunCoup" id="D8RZN4">
    <property type="interactions" value="3790"/>
</dbReference>
<evidence type="ECO:0000256" key="6">
    <source>
        <dbReference type="ARBA" id="ARBA00022485"/>
    </source>
</evidence>
<keyword evidence="8" id="KW-0548">Nucleotidyltransferase</keyword>
<evidence type="ECO:0000256" key="9">
    <source>
        <dbReference type="ARBA" id="ARBA00022705"/>
    </source>
</evidence>
<dbReference type="PANTHER" id="PTHR45812">
    <property type="entry name" value="DNA POLYMERASE ZETA CATALYTIC SUBUNIT"/>
    <property type="match status" value="1"/>
</dbReference>
<dbReference type="InterPro" id="IPR056447">
    <property type="entry name" value="REV3_N"/>
</dbReference>
<feature type="region of interest" description="Disordered" evidence="22">
    <location>
        <begin position="2369"/>
        <end position="2403"/>
    </location>
</feature>
<keyword evidence="14" id="KW-0239">DNA-directed DNA polymerase</keyword>
<feature type="domain" description="DNA-directed DNA polymerase family B exonuclease" evidence="24">
    <location>
        <begin position="802"/>
        <end position="944"/>
    </location>
</feature>
<comment type="cofactor">
    <cofactor evidence="1">
        <name>[4Fe-4S] cluster</name>
        <dbReference type="ChEBI" id="CHEBI:49883"/>
    </cofactor>
</comment>
<evidence type="ECO:0000259" key="25">
    <source>
        <dbReference type="Pfam" id="PF24055"/>
    </source>
</evidence>
<dbReference type="GO" id="GO:0016035">
    <property type="term" value="C:zeta DNA polymerase complex"/>
    <property type="evidence" value="ECO:0000318"/>
    <property type="project" value="GO_Central"/>
</dbReference>
<dbReference type="FunFam" id="1.10.287.690:FF:000002">
    <property type="entry name" value="DNA polymerase zeta"/>
    <property type="match status" value="1"/>
</dbReference>
<dbReference type="InterPro" id="IPR030559">
    <property type="entry name" value="PolZ_Rev3"/>
</dbReference>
<dbReference type="Gene3D" id="1.10.132.60">
    <property type="entry name" value="DNA polymerase family B, C-terminal domain"/>
    <property type="match status" value="1"/>
</dbReference>
<feature type="compositionally biased region" description="Polar residues" evidence="22">
    <location>
        <begin position="748"/>
        <end position="759"/>
    </location>
</feature>
<evidence type="ECO:0000256" key="19">
    <source>
        <dbReference type="ARBA" id="ARBA00023242"/>
    </source>
</evidence>
<comment type="similarity">
    <text evidence="3">Belongs to the DNA polymerase type-B family.</text>
</comment>
<evidence type="ECO:0000256" key="13">
    <source>
        <dbReference type="ARBA" id="ARBA00022833"/>
    </source>
</evidence>
<keyword evidence="28" id="KW-1185">Reference proteome</keyword>
<dbReference type="HOGENOM" id="CLU_227447_0_0_1"/>